<evidence type="ECO:0000259" key="14">
    <source>
        <dbReference type="Pfam" id="PF12819"/>
    </source>
</evidence>
<dbReference type="EMBL" id="JBANAX010000085">
    <property type="protein sequence ID" value="KAL1223055.1"/>
    <property type="molecule type" value="Genomic_DNA"/>
</dbReference>
<dbReference type="InterPro" id="IPR045272">
    <property type="entry name" value="ANXUR1/2-like"/>
</dbReference>
<accession>A0ABD1C0W4</accession>
<dbReference type="PANTHER" id="PTHR34590">
    <property type="entry name" value="OS03G0124300 PROTEIN-RELATED"/>
    <property type="match status" value="1"/>
</dbReference>
<evidence type="ECO:0000256" key="10">
    <source>
        <dbReference type="ARBA" id="ARBA00023136"/>
    </source>
</evidence>
<dbReference type="Proteomes" id="UP001558713">
    <property type="component" value="Unassembled WGS sequence"/>
</dbReference>
<dbReference type="Pfam" id="PF12819">
    <property type="entry name" value="Malectin_like"/>
    <property type="match status" value="1"/>
</dbReference>
<feature type="chain" id="PRO_5044885840" evidence="13">
    <location>
        <begin position="22"/>
        <end position="509"/>
    </location>
</feature>
<evidence type="ECO:0000256" key="5">
    <source>
        <dbReference type="ARBA" id="ARBA00022729"/>
    </source>
</evidence>
<evidence type="ECO:0000256" key="11">
    <source>
        <dbReference type="ARBA" id="ARBA00023180"/>
    </source>
</evidence>
<evidence type="ECO:0000256" key="12">
    <source>
        <dbReference type="SAM" id="Phobius"/>
    </source>
</evidence>
<dbReference type="GO" id="GO:0016020">
    <property type="term" value="C:membrane"/>
    <property type="evidence" value="ECO:0007669"/>
    <property type="project" value="UniProtKB-SubCell"/>
</dbReference>
<sequence length="509" mass="57643">MICYVLLVFSILVSLMGRGEGATAAYEPTDVFLFNCGAASDNVDENGRNWTVENLKFMPSNSVKDSISLDALYQESGVPQVPYMNARIFRSNFTYSFSVSPGWKFLRLYFYPTRYGSEFYSVNYFFSVTVNNFTLLRNFSAHFTVNASIQESKYLIKEYIIPVNQMLNLTFTPSLNSLAFVNGIEIVSMPDRFYSKGGFENMITNVGSMVESEIDNSTAFETVHRRNIGGRLVSDVRDSGMFRRWFPDDEDEIEGVVVSFPNAKINYTDKTPAYVAPEDVYATSRSMGNLNNDPRLNLQRNMTWYFTVDAGYTYLVRLHFYETMLEVNGTNQRIFSIYLGNQMAKQVMDLFWLSGGTRNPMFLDFRVDVGFANRTKSNIQLDLHPLALTGAWFNDVLLNGLEILKLSNTDGNLAGSPDLTPNPVTQPIKKGKKSHVLVIILILVGSTIGLASFIVVLMLSMRQMKRKKKMKENSVVMFKVLLKQYSYAELKKITKSFSHIVGKGGLIDT</sequence>
<evidence type="ECO:0000256" key="13">
    <source>
        <dbReference type="SAM" id="SignalP"/>
    </source>
</evidence>
<keyword evidence="10 12" id="KW-0472">Membrane</keyword>
<proteinExistence type="predicted"/>
<evidence type="ECO:0000256" key="4">
    <source>
        <dbReference type="ARBA" id="ARBA00022692"/>
    </source>
</evidence>
<dbReference type="PANTHER" id="PTHR34590:SF5">
    <property type="entry name" value="OS04G0586500 PROTEIN"/>
    <property type="match status" value="1"/>
</dbReference>
<keyword evidence="6" id="KW-0547">Nucleotide-binding</keyword>
<dbReference type="FunFam" id="2.60.120.430:FF:000007">
    <property type="entry name" value="FERONIA receptor-like kinase"/>
    <property type="match status" value="1"/>
</dbReference>
<dbReference type="GO" id="GO:0005524">
    <property type="term" value="F:ATP binding"/>
    <property type="evidence" value="ECO:0007669"/>
    <property type="project" value="UniProtKB-KW"/>
</dbReference>
<evidence type="ECO:0000256" key="8">
    <source>
        <dbReference type="ARBA" id="ARBA00022840"/>
    </source>
</evidence>
<comment type="subcellular location">
    <subcellularLocation>
        <location evidence="1">Membrane</location>
        <topology evidence="1">Single-pass type I membrane protein</topology>
    </subcellularLocation>
</comment>
<keyword evidence="11" id="KW-0325">Glycoprotein</keyword>
<reference evidence="15 16" key="1">
    <citation type="submission" date="2024-04" db="EMBL/GenBank/DDBJ databases">
        <title>Genome assembly C_amara_ONT_v2.</title>
        <authorList>
            <person name="Yant L."/>
            <person name="Moore C."/>
            <person name="Slenker M."/>
        </authorList>
    </citation>
    <scope>NUCLEOTIDE SEQUENCE [LARGE SCALE GENOMIC DNA]</scope>
    <source>
        <tissue evidence="15">Leaf</tissue>
    </source>
</reference>
<feature type="transmembrane region" description="Helical" evidence="12">
    <location>
        <begin position="436"/>
        <end position="461"/>
    </location>
</feature>
<dbReference type="InterPro" id="IPR024788">
    <property type="entry name" value="Malectin-like_Carb-bd_dom"/>
</dbReference>
<name>A0ABD1C0W4_CARAN</name>
<feature type="domain" description="Malectin-like" evidence="14">
    <location>
        <begin position="35"/>
        <end position="404"/>
    </location>
</feature>
<evidence type="ECO:0000313" key="15">
    <source>
        <dbReference type="EMBL" id="KAL1223055.1"/>
    </source>
</evidence>
<evidence type="ECO:0000256" key="6">
    <source>
        <dbReference type="ARBA" id="ARBA00022741"/>
    </source>
</evidence>
<organism evidence="15 16">
    <name type="scientific">Cardamine amara subsp. amara</name>
    <dbReference type="NCBI Taxonomy" id="228776"/>
    <lineage>
        <taxon>Eukaryota</taxon>
        <taxon>Viridiplantae</taxon>
        <taxon>Streptophyta</taxon>
        <taxon>Embryophyta</taxon>
        <taxon>Tracheophyta</taxon>
        <taxon>Spermatophyta</taxon>
        <taxon>Magnoliopsida</taxon>
        <taxon>eudicotyledons</taxon>
        <taxon>Gunneridae</taxon>
        <taxon>Pentapetalae</taxon>
        <taxon>rosids</taxon>
        <taxon>malvids</taxon>
        <taxon>Brassicales</taxon>
        <taxon>Brassicaceae</taxon>
        <taxon>Cardamineae</taxon>
        <taxon>Cardamine</taxon>
    </lineage>
</organism>
<keyword evidence="3" id="KW-0808">Transferase</keyword>
<keyword evidence="4 12" id="KW-0812">Transmembrane</keyword>
<keyword evidence="2" id="KW-0723">Serine/threonine-protein kinase</keyword>
<keyword evidence="7" id="KW-0418">Kinase</keyword>
<protein>
    <submittedName>
        <fullName evidence="15">Receptor-like protein kinase</fullName>
    </submittedName>
</protein>
<evidence type="ECO:0000256" key="9">
    <source>
        <dbReference type="ARBA" id="ARBA00022989"/>
    </source>
</evidence>
<dbReference type="AlphaFoldDB" id="A0ABD1C0W4"/>
<evidence type="ECO:0000256" key="2">
    <source>
        <dbReference type="ARBA" id="ARBA00022527"/>
    </source>
</evidence>
<dbReference type="FunFam" id="2.60.120.430:FF:000003">
    <property type="entry name" value="FERONIA receptor-like kinase"/>
    <property type="match status" value="1"/>
</dbReference>
<keyword evidence="16" id="KW-1185">Reference proteome</keyword>
<evidence type="ECO:0000256" key="1">
    <source>
        <dbReference type="ARBA" id="ARBA00004479"/>
    </source>
</evidence>
<dbReference type="GO" id="GO:0004674">
    <property type="term" value="F:protein serine/threonine kinase activity"/>
    <property type="evidence" value="ECO:0007669"/>
    <property type="project" value="UniProtKB-KW"/>
</dbReference>
<evidence type="ECO:0000256" key="3">
    <source>
        <dbReference type="ARBA" id="ARBA00022679"/>
    </source>
</evidence>
<evidence type="ECO:0000256" key="7">
    <source>
        <dbReference type="ARBA" id="ARBA00022777"/>
    </source>
</evidence>
<keyword evidence="8" id="KW-0067">ATP-binding</keyword>
<feature type="signal peptide" evidence="13">
    <location>
        <begin position="1"/>
        <end position="21"/>
    </location>
</feature>
<comment type="caution">
    <text evidence="15">The sequence shown here is derived from an EMBL/GenBank/DDBJ whole genome shotgun (WGS) entry which is preliminary data.</text>
</comment>
<keyword evidence="5 13" id="KW-0732">Signal</keyword>
<dbReference type="Gene3D" id="2.60.120.430">
    <property type="entry name" value="Galactose-binding lectin"/>
    <property type="match status" value="2"/>
</dbReference>
<keyword evidence="9 12" id="KW-1133">Transmembrane helix</keyword>
<evidence type="ECO:0000313" key="16">
    <source>
        <dbReference type="Proteomes" id="UP001558713"/>
    </source>
</evidence>
<gene>
    <name evidence="15" type="ORF">V5N11_024539</name>
</gene>